<sequence>MTVIWTQNGIVENDPWVSDVTGADAPKLLPLAEALEHSQDNAPFGVVLQPADDARALAPILESVAIVALTFPAFSDGRGFSQAMLLRQRLGYTGELRAVGTVLLDQVPLMLRTGFDSFEVHHAPTIERLVEKRLPGIDLHYQPAADKTDAGTGYSWRRTAILNG</sequence>
<accession>A0ABT1CQ64</accession>
<dbReference type="InterPro" id="IPR008318">
    <property type="entry name" value="UCP030820"/>
</dbReference>
<dbReference type="Proteomes" id="UP001320715">
    <property type="component" value="Unassembled WGS sequence"/>
</dbReference>
<comment type="caution">
    <text evidence="1">The sequence shown here is derived from an EMBL/GenBank/DDBJ whole genome shotgun (WGS) entry which is preliminary data.</text>
</comment>
<dbReference type="PIRSF" id="PIRSF030820">
    <property type="entry name" value="UCP030820"/>
    <property type="match status" value="1"/>
</dbReference>
<organism evidence="1 2">
    <name type="scientific">Hoeflea alexandrii</name>
    <dbReference type="NCBI Taxonomy" id="288436"/>
    <lineage>
        <taxon>Bacteria</taxon>
        <taxon>Pseudomonadati</taxon>
        <taxon>Pseudomonadota</taxon>
        <taxon>Alphaproteobacteria</taxon>
        <taxon>Hyphomicrobiales</taxon>
        <taxon>Rhizobiaceae</taxon>
        <taxon>Hoeflea</taxon>
    </lineage>
</organism>
<dbReference type="Pfam" id="PF06073">
    <property type="entry name" value="DUF934"/>
    <property type="match status" value="1"/>
</dbReference>
<evidence type="ECO:0000313" key="1">
    <source>
        <dbReference type="EMBL" id="MCO6408322.1"/>
    </source>
</evidence>
<dbReference type="RefSeq" id="WP_252915466.1">
    <property type="nucleotide sequence ID" value="NZ_CP159480.1"/>
</dbReference>
<evidence type="ECO:0000313" key="2">
    <source>
        <dbReference type="Proteomes" id="UP001320715"/>
    </source>
</evidence>
<protein>
    <submittedName>
        <fullName evidence="1">DUF934 domain-containing protein</fullName>
    </submittedName>
</protein>
<proteinExistence type="predicted"/>
<dbReference type="EMBL" id="JAAAML010000001">
    <property type="protein sequence ID" value="MCO6408322.1"/>
    <property type="molecule type" value="Genomic_DNA"/>
</dbReference>
<gene>
    <name evidence="1" type="ORF">GTW23_09075</name>
</gene>
<keyword evidence="2" id="KW-1185">Reference proteome</keyword>
<name>A0ABT1CQ64_9HYPH</name>
<reference evidence="1 2" key="1">
    <citation type="submission" date="2020-01" db="EMBL/GenBank/DDBJ databases">
        <title>Genomes of bacteria type strains.</title>
        <authorList>
            <person name="Chen J."/>
            <person name="Zhu S."/>
            <person name="Yang J."/>
        </authorList>
    </citation>
    <scope>NUCLEOTIDE SEQUENCE [LARGE SCALE GENOMIC DNA]</scope>
    <source>
        <strain evidence="1 2">DSM 16655</strain>
    </source>
</reference>